<organism evidence="2 5">
    <name type="scientific">Hydrogenophaga crassostreae</name>
    <dbReference type="NCBI Taxonomy" id="1763535"/>
    <lineage>
        <taxon>Bacteria</taxon>
        <taxon>Pseudomonadati</taxon>
        <taxon>Pseudomonadota</taxon>
        <taxon>Betaproteobacteria</taxon>
        <taxon>Burkholderiales</taxon>
        <taxon>Comamonadaceae</taxon>
        <taxon>Hydrogenophaga</taxon>
    </lineage>
</organism>
<evidence type="ECO:0000313" key="2">
    <source>
        <dbReference type="EMBL" id="AOW13004.1"/>
    </source>
</evidence>
<accession>A0A162VSP7</accession>
<feature type="compositionally biased region" description="Polar residues" evidence="1">
    <location>
        <begin position="984"/>
        <end position="1010"/>
    </location>
</feature>
<dbReference type="Proteomes" id="UP000185657">
    <property type="component" value="Unassembled WGS sequence"/>
</dbReference>
<reference evidence="2 5" key="2">
    <citation type="submission" date="2016-10" db="EMBL/GenBank/DDBJ databases">
        <title>Hydorgenophaga sp. LPB0072 isolated from gastropod.</title>
        <authorList>
            <person name="Kim E."/>
            <person name="Yi H."/>
        </authorList>
    </citation>
    <scope>NUCLEOTIDE SEQUENCE [LARGE SCALE GENOMIC DNA]</scope>
    <source>
        <strain evidence="2 5">LPB0072</strain>
    </source>
</reference>
<dbReference type="EMBL" id="CP017476">
    <property type="protein sequence ID" value="AOW13004.1"/>
    <property type="molecule type" value="Genomic_DNA"/>
</dbReference>
<dbReference type="EMBL" id="LVWD01000034">
    <property type="protein sequence ID" value="OAD40186.1"/>
    <property type="molecule type" value="Genomic_DNA"/>
</dbReference>
<keyword evidence="4" id="KW-1185">Reference proteome</keyword>
<dbReference type="Proteomes" id="UP000185680">
    <property type="component" value="Chromosome"/>
</dbReference>
<evidence type="ECO:0000313" key="5">
    <source>
        <dbReference type="Proteomes" id="UP000185680"/>
    </source>
</evidence>
<evidence type="ECO:0000313" key="3">
    <source>
        <dbReference type="EMBL" id="OAD40186.1"/>
    </source>
</evidence>
<reference evidence="3 4" key="1">
    <citation type="submission" date="2016-02" db="EMBL/GenBank/DDBJ databases">
        <title>Draft genome sequence of Hydrogenophaga sp. LPB0072.</title>
        <authorList>
            <person name="Shin S.-K."/>
            <person name="Yi H."/>
        </authorList>
    </citation>
    <scope>NUCLEOTIDE SEQUENCE [LARGE SCALE GENOMIC DNA]</scope>
    <source>
        <strain evidence="3 4">LPB0072</strain>
    </source>
</reference>
<name>A0A162VSP7_9BURK</name>
<evidence type="ECO:0000313" key="4">
    <source>
        <dbReference type="Proteomes" id="UP000185657"/>
    </source>
</evidence>
<feature type="region of interest" description="Disordered" evidence="1">
    <location>
        <begin position="969"/>
        <end position="1016"/>
    </location>
</feature>
<dbReference type="AlphaFoldDB" id="A0A162VSP7"/>
<evidence type="ECO:0000256" key="1">
    <source>
        <dbReference type="SAM" id="MobiDB-lite"/>
    </source>
</evidence>
<dbReference type="RefSeq" id="WP_066094529.1">
    <property type="nucleotide sequence ID" value="NZ_CP017476.1"/>
</dbReference>
<dbReference type="OrthoDB" id="4312432at2"/>
<protein>
    <submittedName>
        <fullName evidence="2">Uncharacterized protein</fullName>
    </submittedName>
</protein>
<sequence length="1268" mass="134748">MQHADWYYEYLRFDRSELALDDIVRQPVTALLGVTEQAREVLQLLNIETIFDLGSSDYFAAARDLTAAARGAAGPVGRFGQVPSQWLDASDGGGSIADMPTLKISTLRGISATGARRLTEATGIETLYDMAHWLPYRAARGFLGEATAGESFVDPEIPTELVPRFNEYSTDKVFYSIFMMDPGPDQKNLTPLTGAIDLAELEKKSQNLRVRTGAIVRFEQAWKPVGLALGDLMHSLALAPGETTRIAMIDWSRRQGVRTSEDITQAESLSNATMHTRAVSEVTRAVANETQSGMSQTNANSTVSNTASSGFGLQNAEVALAAAGGGALAGGVAAAAAGAAGGAGIGLVAGSAAAGIGAVPGAIAGALIGGGAGGLIGVAGGGAAGFLGAADFGSTQNNSANSLTEVVTTTSSTGQRDFAASMAQNITDRTQQHSSATRNRRATIVQEVWQSESEQITTRAVSNYNHMHALTVQYFEVVQMYRVRTGVREVQRALYIPLAEIRWSPENIQRYRSVLLRHALDRRLLESLLLPAETTILQFPMLATADATIRNNFLLQNEPNWGLRFAKDATGQAVAITPLDPWTLPRGVIIEDLRVGRYMRSNSITSMFQEFEAYGQLATPDAIGLPLSDVPRLEWQLPARSDDPATAEPMLLDVVLRLSYRGTDFMSVTPLALGLDVYPADSRALTLPVATFDNTPDADWLSDHLRMFNKHYSRAVWRSVDESDISLLLSDYTYEGRPIVDQIDRKPAAISGQYLVFTYHNHAKDWDKWLAAHGLDEPASKIEMVPMPTGGVFAEAVQGRANSAEKLDLTRFWNWQDSPIPLNAPEIAAIAAGSRVQGSDLRPGQMDAPIVANQTPQALPNPTGLQVAQNVMTADLFRDMSGITATRELAAEAVRQAQAGATAVGQQSASNLAKGMEMQSKAIDKILTMFDGLSKTIATTGFGALAPSGKNIAGQNPSTAGAILNEAKKSDAATKSGGAARPSGPTTQSDSESATPAPSGRGTPQSTTNLPAPEIYADGSTHSLAREGVGTLVSGAGYMPYGLGSALGSVAGQAPADMSELQATPTLLRAKDTGPVDLAATVITHLDSLSDSEDGACVAVSLANFTNAAKLAGADTKLLFGSVEVPLIGGATGAQIPLDSFFYLWFTRSDIAHWLSLPKKCRGAGAPGALLFADLVEGRDYKTSSTGWPAGLVPGAFLQLWDDKDTYLRVRDVGGTSEFGHSLIFRAYGSSANKIIVSDQMGLSREVTYPLFNMSYVIGANLKNAELL</sequence>
<proteinExistence type="predicted"/>
<dbReference type="KEGG" id="hyl:LPB072_09240"/>
<gene>
    <name evidence="2" type="ORF">LPB072_09240</name>
    <name evidence="3" type="ORF">LPB72_18735</name>
</gene>